<accession>A0AAN6QA17</accession>
<dbReference type="InterPro" id="IPR036465">
    <property type="entry name" value="vWFA_dom_sf"/>
</dbReference>
<keyword evidence="3" id="KW-1185">Reference proteome</keyword>
<evidence type="ECO:0000313" key="2">
    <source>
        <dbReference type="EMBL" id="KAK4106418.1"/>
    </source>
</evidence>
<feature type="chain" id="PRO_5042902770" description="VWFA domain-containing protein" evidence="1">
    <location>
        <begin position="26"/>
        <end position="412"/>
    </location>
</feature>
<reference evidence="2" key="1">
    <citation type="journal article" date="2023" name="Mol. Phylogenet. Evol.">
        <title>Genome-scale phylogeny and comparative genomics of the fungal order Sordariales.</title>
        <authorList>
            <person name="Hensen N."/>
            <person name="Bonometti L."/>
            <person name="Westerberg I."/>
            <person name="Brannstrom I.O."/>
            <person name="Guillou S."/>
            <person name="Cros-Aarteil S."/>
            <person name="Calhoun S."/>
            <person name="Haridas S."/>
            <person name="Kuo A."/>
            <person name="Mondo S."/>
            <person name="Pangilinan J."/>
            <person name="Riley R."/>
            <person name="LaButti K."/>
            <person name="Andreopoulos B."/>
            <person name="Lipzen A."/>
            <person name="Chen C."/>
            <person name="Yan M."/>
            <person name="Daum C."/>
            <person name="Ng V."/>
            <person name="Clum A."/>
            <person name="Steindorff A."/>
            <person name="Ohm R.A."/>
            <person name="Martin F."/>
            <person name="Silar P."/>
            <person name="Natvig D.O."/>
            <person name="Lalanne C."/>
            <person name="Gautier V."/>
            <person name="Ament-Velasquez S.L."/>
            <person name="Kruys A."/>
            <person name="Hutchinson M.I."/>
            <person name="Powell A.J."/>
            <person name="Barry K."/>
            <person name="Miller A.N."/>
            <person name="Grigoriev I.V."/>
            <person name="Debuchy R."/>
            <person name="Gladieux P."/>
            <person name="Hiltunen Thoren M."/>
            <person name="Johannesson H."/>
        </authorList>
    </citation>
    <scope>NUCLEOTIDE SEQUENCE</scope>
    <source>
        <strain evidence="2">CBS 757.83</strain>
    </source>
</reference>
<proteinExistence type="predicted"/>
<dbReference type="SUPFAM" id="SSF53300">
    <property type="entry name" value="vWA-like"/>
    <property type="match status" value="1"/>
</dbReference>
<evidence type="ECO:0000313" key="3">
    <source>
        <dbReference type="Proteomes" id="UP001305647"/>
    </source>
</evidence>
<dbReference type="EMBL" id="MU863624">
    <property type="protein sequence ID" value="KAK4106418.1"/>
    <property type="molecule type" value="Genomic_DNA"/>
</dbReference>
<dbReference type="Proteomes" id="UP001305647">
    <property type="component" value="Unassembled WGS sequence"/>
</dbReference>
<feature type="signal peptide" evidence="1">
    <location>
        <begin position="1"/>
        <end position="25"/>
    </location>
</feature>
<dbReference type="CDD" id="cd00198">
    <property type="entry name" value="vWFA"/>
    <property type="match status" value="1"/>
</dbReference>
<name>A0AAN6QA17_9PEZI</name>
<protein>
    <recommendedName>
        <fullName evidence="4">VWFA domain-containing protein</fullName>
    </recommendedName>
</protein>
<keyword evidence="1" id="KW-0732">Signal</keyword>
<comment type="caution">
    <text evidence="2">The sequence shown here is derived from an EMBL/GenBank/DDBJ whole genome shotgun (WGS) entry which is preliminary data.</text>
</comment>
<dbReference type="AlphaFoldDB" id="A0AAN6QA17"/>
<gene>
    <name evidence="2" type="ORF">N658DRAFT_502889</name>
</gene>
<sequence>MIGMCSSIWAALAIMLISPISPISADPGVSPALVQQELAPGSSFHVNKHISTPKLLPQPDVVLLVDATGSMQDSNNNIKANLRALISAVDAVQPNAHFAVTAVNSMRALGGGDWPEDWINALYKISTGATTFREGSSRIIVLVGDATSHDPSGGHSQGDAIDALKKASIRVLGVNVGALDEGGRATQITAATGGAMVGSRPDEATKAIIDGLQNLNVTITPEVVSCDAGLTVRFAPTETLVSSGATATLVETAELASDAGGGVDAPFNCSVRFLINGAPGGDAFVQKVQVTVKQPVATCLTCIPVPGQNLCHESTTCNPTPFGNMCLAAPGKKADGAADADLGTHWRLIWPGPNQHRVMVKPGVAATTDCLETVGSKVCDEILIAECKPTALDAVVEENTGKDQVVVGDGEL</sequence>
<reference evidence="2" key="2">
    <citation type="submission" date="2023-05" db="EMBL/GenBank/DDBJ databases">
        <authorList>
            <consortium name="Lawrence Berkeley National Laboratory"/>
            <person name="Steindorff A."/>
            <person name="Hensen N."/>
            <person name="Bonometti L."/>
            <person name="Westerberg I."/>
            <person name="Brannstrom I.O."/>
            <person name="Guillou S."/>
            <person name="Cros-Aarteil S."/>
            <person name="Calhoun S."/>
            <person name="Haridas S."/>
            <person name="Kuo A."/>
            <person name="Mondo S."/>
            <person name="Pangilinan J."/>
            <person name="Riley R."/>
            <person name="Labutti K."/>
            <person name="Andreopoulos B."/>
            <person name="Lipzen A."/>
            <person name="Chen C."/>
            <person name="Yanf M."/>
            <person name="Daum C."/>
            <person name="Ng V."/>
            <person name="Clum A."/>
            <person name="Ohm R."/>
            <person name="Martin F."/>
            <person name="Silar P."/>
            <person name="Natvig D."/>
            <person name="Lalanne C."/>
            <person name="Gautier V."/>
            <person name="Ament-Velasquez S.L."/>
            <person name="Kruys A."/>
            <person name="Hutchinson M.I."/>
            <person name="Powell A.J."/>
            <person name="Barry K."/>
            <person name="Miller A.N."/>
            <person name="Grigoriev I.V."/>
            <person name="Debuchy R."/>
            <person name="Gladieux P."/>
            <person name="Thoren M.H."/>
            <person name="Johannesson H."/>
        </authorList>
    </citation>
    <scope>NUCLEOTIDE SEQUENCE</scope>
    <source>
        <strain evidence="2">CBS 757.83</strain>
    </source>
</reference>
<evidence type="ECO:0000256" key="1">
    <source>
        <dbReference type="SAM" id="SignalP"/>
    </source>
</evidence>
<dbReference type="Gene3D" id="3.40.50.410">
    <property type="entry name" value="von Willebrand factor, type A domain"/>
    <property type="match status" value="2"/>
</dbReference>
<organism evidence="2 3">
    <name type="scientific">Parathielavia hyrcaniae</name>
    <dbReference type="NCBI Taxonomy" id="113614"/>
    <lineage>
        <taxon>Eukaryota</taxon>
        <taxon>Fungi</taxon>
        <taxon>Dikarya</taxon>
        <taxon>Ascomycota</taxon>
        <taxon>Pezizomycotina</taxon>
        <taxon>Sordariomycetes</taxon>
        <taxon>Sordariomycetidae</taxon>
        <taxon>Sordariales</taxon>
        <taxon>Chaetomiaceae</taxon>
        <taxon>Parathielavia</taxon>
    </lineage>
</organism>
<evidence type="ECO:0008006" key="4">
    <source>
        <dbReference type="Google" id="ProtNLM"/>
    </source>
</evidence>